<dbReference type="AlphaFoldDB" id="A0A8E2E6Z5"/>
<gene>
    <name evidence="2" type="ORF">K432DRAFT_394700</name>
</gene>
<sequence>MASLEVTDVYLGHWINWSYGVVQGSTITMSKRDGAILTAAIAIFLTFAGARFWRIIAFMICLFLAKDSPQDGVYHQRQAILRNSSSAFASAWNFSLIVWAWRDKHCHAWRRVIPFIATALLTGLALSAASVLSGQISSSMGNEVLLSGKHCGALDMESNSDEAAFTAMAYFSQLEEAALQRAEQCYPPGTFTESCSTFIKPSFPLSKIRNASCPFEPSICQSDSSNLVIDTGYLNSHFDLGFNAPPSERILFRHRMHCAPLVLDGYIKLVNVTESSNASFGQNGPNVNMEYYYGQNTAPMSFRNWTYQYPYNQNNAYFPSDASAYGGDYTLGVNTAYSNNTLNNSGFVAIPELSRKDADTMLLFLSANNIGYPSPVDDLWYSAHRGPYSWLENSTLWFADNSASVLGCALQVQLCNPNLSLDNGCGPLLSLSELSENWNGTDQSMWQSEKQANFAYTFVSDSSTQSPYRVQSLVAGRGAAVLESRKTLLRGIQSNIADNQWQLDMENLVAIYLAGMQMQGIEYASGIRYPGLEQYAAIPSDEWADVYCRNQVILSNGYTSFSTLTLCLALGSGGFLIVVSFFLEPLLCWARRKFRWNSFPLLEWSLNETLQLQSLVHEELGLGSWTREIGKTPVTERQERLGVLDLSEPGHLKYSMPRKTFGVPDMVDMEGSGHKAIKGMGTASEYPLID</sequence>
<feature type="transmembrane region" description="Helical" evidence="1">
    <location>
        <begin position="558"/>
        <end position="583"/>
    </location>
</feature>
<feature type="transmembrane region" description="Helical" evidence="1">
    <location>
        <begin position="113"/>
        <end position="132"/>
    </location>
</feature>
<dbReference type="EMBL" id="KV745054">
    <property type="protein sequence ID" value="OCK78531.1"/>
    <property type="molecule type" value="Genomic_DNA"/>
</dbReference>
<keyword evidence="1" id="KW-0472">Membrane</keyword>
<dbReference type="OrthoDB" id="3540210at2759"/>
<keyword evidence="1" id="KW-1133">Transmembrane helix</keyword>
<evidence type="ECO:0000313" key="3">
    <source>
        <dbReference type="Proteomes" id="UP000250266"/>
    </source>
</evidence>
<evidence type="ECO:0000313" key="2">
    <source>
        <dbReference type="EMBL" id="OCK78531.1"/>
    </source>
</evidence>
<feature type="transmembrane region" description="Helical" evidence="1">
    <location>
        <begin position="35"/>
        <end position="65"/>
    </location>
</feature>
<organism evidence="2 3">
    <name type="scientific">Lepidopterella palustris CBS 459.81</name>
    <dbReference type="NCBI Taxonomy" id="1314670"/>
    <lineage>
        <taxon>Eukaryota</taxon>
        <taxon>Fungi</taxon>
        <taxon>Dikarya</taxon>
        <taxon>Ascomycota</taxon>
        <taxon>Pezizomycotina</taxon>
        <taxon>Dothideomycetes</taxon>
        <taxon>Pleosporomycetidae</taxon>
        <taxon>Mytilinidiales</taxon>
        <taxon>Argynnaceae</taxon>
        <taxon>Lepidopterella</taxon>
    </lineage>
</organism>
<proteinExistence type="predicted"/>
<accession>A0A8E2E6Z5</accession>
<reference evidence="2 3" key="1">
    <citation type="journal article" date="2016" name="Nat. Commun.">
        <title>Ectomycorrhizal ecology is imprinted in the genome of the dominant symbiotic fungus Cenococcum geophilum.</title>
        <authorList>
            <consortium name="DOE Joint Genome Institute"/>
            <person name="Peter M."/>
            <person name="Kohler A."/>
            <person name="Ohm R.A."/>
            <person name="Kuo A."/>
            <person name="Krutzmann J."/>
            <person name="Morin E."/>
            <person name="Arend M."/>
            <person name="Barry K.W."/>
            <person name="Binder M."/>
            <person name="Choi C."/>
            <person name="Clum A."/>
            <person name="Copeland A."/>
            <person name="Grisel N."/>
            <person name="Haridas S."/>
            <person name="Kipfer T."/>
            <person name="LaButti K."/>
            <person name="Lindquist E."/>
            <person name="Lipzen A."/>
            <person name="Maire R."/>
            <person name="Meier B."/>
            <person name="Mihaltcheva S."/>
            <person name="Molinier V."/>
            <person name="Murat C."/>
            <person name="Poggeler S."/>
            <person name="Quandt C.A."/>
            <person name="Sperisen C."/>
            <person name="Tritt A."/>
            <person name="Tisserant E."/>
            <person name="Crous P.W."/>
            <person name="Henrissat B."/>
            <person name="Nehls U."/>
            <person name="Egli S."/>
            <person name="Spatafora J.W."/>
            <person name="Grigoriev I.V."/>
            <person name="Martin F.M."/>
        </authorList>
    </citation>
    <scope>NUCLEOTIDE SEQUENCE [LARGE SCALE GENOMIC DNA]</scope>
    <source>
        <strain evidence="2 3">CBS 459.81</strain>
    </source>
</reference>
<keyword evidence="1" id="KW-0812">Transmembrane</keyword>
<evidence type="ECO:0000256" key="1">
    <source>
        <dbReference type="SAM" id="Phobius"/>
    </source>
</evidence>
<dbReference type="Proteomes" id="UP000250266">
    <property type="component" value="Unassembled WGS sequence"/>
</dbReference>
<keyword evidence="3" id="KW-1185">Reference proteome</keyword>
<protein>
    <submittedName>
        <fullName evidence="2">Uncharacterized protein</fullName>
    </submittedName>
</protein>
<name>A0A8E2E6Z5_9PEZI</name>